<dbReference type="PANTHER" id="PTHR30502:SF0">
    <property type="entry name" value="PHOSPHOENOLPYRUVATE CARBOXYLASE FAMILY PROTEIN"/>
    <property type="match status" value="1"/>
</dbReference>
<protein>
    <submittedName>
        <fullName evidence="5">Putative Phosphoenolpyruvate/pyruvate domain-containing protein</fullName>
    </submittedName>
</protein>
<evidence type="ECO:0000256" key="1">
    <source>
        <dbReference type="ARBA" id="ARBA00005568"/>
    </source>
</evidence>
<dbReference type="AlphaFoldDB" id="A0A0W0EVE5"/>
<name>A0A0W0EVE5_MONRR</name>
<keyword evidence="2" id="KW-0479">Metal-binding</keyword>
<organism evidence="5 6">
    <name type="scientific">Moniliophthora roreri</name>
    <name type="common">Frosty pod rot fungus</name>
    <name type="synonym">Monilia roreri</name>
    <dbReference type="NCBI Taxonomy" id="221103"/>
    <lineage>
        <taxon>Eukaryota</taxon>
        <taxon>Fungi</taxon>
        <taxon>Dikarya</taxon>
        <taxon>Basidiomycota</taxon>
        <taxon>Agaricomycotina</taxon>
        <taxon>Agaricomycetes</taxon>
        <taxon>Agaricomycetidae</taxon>
        <taxon>Agaricales</taxon>
        <taxon>Marasmiineae</taxon>
        <taxon>Marasmiaceae</taxon>
        <taxon>Moniliophthora</taxon>
    </lineage>
</organism>
<evidence type="ECO:0000259" key="4">
    <source>
        <dbReference type="Pfam" id="PF03328"/>
    </source>
</evidence>
<dbReference type="Proteomes" id="UP000054988">
    <property type="component" value="Unassembled WGS sequence"/>
</dbReference>
<evidence type="ECO:0000313" key="5">
    <source>
        <dbReference type="EMBL" id="KTB28038.1"/>
    </source>
</evidence>
<feature type="domain" description="HpcH/HpaI aldolase/citrate lyase" evidence="4">
    <location>
        <begin position="20"/>
        <end position="236"/>
    </location>
</feature>
<dbReference type="InterPro" id="IPR050251">
    <property type="entry name" value="HpcH-HpaI_aldolase"/>
</dbReference>
<dbReference type="PANTHER" id="PTHR30502">
    <property type="entry name" value="2-KETO-3-DEOXY-L-RHAMNONATE ALDOLASE"/>
    <property type="match status" value="1"/>
</dbReference>
<dbReference type="GO" id="GO:0016832">
    <property type="term" value="F:aldehyde-lyase activity"/>
    <property type="evidence" value="ECO:0007669"/>
    <property type="project" value="TreeGrafter"/>
</dbReference>
<dbReference type="InterPro" id="IPR005000">
    <property type="entry name" value="Aldolase/citrate-lyase_domain"/>
</dbReference>
<evidence type="ECO:0000313" key="6">
    <source>
        <dbReference type="Proteomes" id="UP000054988"/>
    </source>
</evidence>
<reference evidence="5 6" key="1">
    <citation type="submission" date="2015-12" db="EMBL/GenBank/DDBJ databases">
        <title>Draft genome sequence of Moniliophthora roreri, the causal agent of frosty pod rot of cacao.</title>
        <authorList>
            <person name="Aime M.C."/>
            <person name="Diaz-Valderrama J.R."/>
            <person name="Kijpornyongpan T."/>
            <person name="Phillips-Mora W."/>
        </authorList>
    </citation>
    <scope>NUCLEOTIDE SEQUENCE [LARGE SCALE GENOMIC DNA]</scope>
    <source>
        <strain evidence="5 6">MCA 2952</strain>
    </source>
</reference>
<dbReference type="InterPro" id="IPR015813">
    <property type="entry name" value="Pyrv/PenolPyrv_kinase-like_dom"/>
</dbReference>
<comment type="similarity">
    <text evidence="1">Belongs to the HpcH/HpaI aldolase family.</text>
</comment>
<sequence>MPLDIPLRKKIATGEQAAGAWLTLPSTAIARTIANTANVSWVLIDGEHGLINESHFYDLTNTVASAGASPIIRVPAEEIWLIKRALDSGAHGLMIPMANNVEIVRKVVQACKYPPVGIRGFGPMFTHAAGALGGTYKETANDDLVIAVQIEHPQAVEEIDLIVQEGIDVAFIGPFDLAIQMGVEFGGEEHEAAISKILNSCKKAGKVAAIFCLTGEQAAKRFAQGFDMVSVTTDIDTITDGFAAALSAATGQNAAGVKGYTTATS</sequence>
<keyword evidence="5" id="KW-0670">Pyruvate</keyword>
<dbReference type="eggNOG" id="ENOG502RMPQ">
    <property type="taxonomic scope" value="Eukaryota"/>
</dbReference>
<accession>A0A0W0EVE5</accession>
<dbReference type="SUPFAM" id="SSF51621">
    <property type="entry name" value="Phosphoenolpyruvate/pyruvate domain"/>
    <property type="match status" value="1"/>
</dbReference>
<keyword evidence="3" id="KW-0456">Lyase</keyword>
<comment type="caution">
    <text evidence="5">The sequence shown here is derived from an EMBL/GenBank/DDBJ whole genome shotgun (WGS) entry which is preliminary data.</text>
</comment>
<dbReference type="GO" id="GO:0046872">
    <property type="term" value="F:metal ion binding"/>
    <property type="evidence" value="ECO:0007669"/>
    <property type="project" value="UniProtKB-KW"/>
</dbReference>
<dbReference type="GO" id="GO:0005737">
    <property type="term" value="C:cytoplasm"/>
    <property type="evidence" value="ECO:0007669"/>
    <property type="project" value="TreeGrafter"/>
</dbReference>
<proteinExistence type="inferred from homology"/>
<evidence type="ECO:0000256" key="3">
    <source>
        <dbReference type="ARBA" id="ARBA00023239"/>
    </source>
</evidence>
<dbReference type="Pfam" id="PF03328">
    <property type="entry name" value="HpcH_HpaI"/>
    <property type="match status" value="1"/>
</dbReference>
<evidence type="ECO:0000256" key="2">
    <source>
        <dbReference type="ARBA" id="ARBA00022723"/>
    </source>
</evidence>
<dbReference type="EMBL" id="LATX01002507">
    <property type="protein sequence ID" value="KTB28038.1"/>
    <property type="molecule type" value="Genomic_DNA"/>
</dbReference>
<dbReference type="Gene3D" id="3.20.20.60">
    <property type="entry name" value="Phosphoenolpyruvate-binding domains"/>
    <property type="match status" value="1"/>
</dbReference>
<dbReference type="InterPro" id="IPR040442">
    <property type="entry name" value="Pyrv_kinase-like_dom_sf"/>
</dbReference>
<gene>
    <name evidence="5" type="ORF">WG66_19399</name>
</gene>